<comment type="caution">
    <text evidence="5">The sequence shown here is derived from an EMBL/GenBank/DDBJ whole genome shotgun (WGS) entry which is preliminary data.</text>
</comment>
<dbReference type="AlphaFoldDB" id="A0AAI9NX81"/>
<dbReference type="GO" id="GO:0005829">
    <property type="term" value="C:cytosol"/>
    <property type="evidence" value="ECO:0007669"/>
    <property type="project" value="TreeGrafter"/>
</dbReference>
<dbReference type="PANTHER" id="PTHR12215:SF10">
    <property type="entry name" value="L-AMINOADIPATE-SEMIALDEHYDE DEHYDROGENASE-PHOSPHOPANTETHEINYL TRANSFERASE"/>
    <property type="match status" value="1"/>
</dbReference>
<evidence type="ECO:0000256" key="1">
    <source>
        <dbReference type="ARBA" id="ARBA00010990"/>
    </source>
</evidence>
<feature type="domain" description="4'-phosphopantetheinyl transferase N-terminal" evidence="4">
    <location>
        <begin position="30"/>
        <end position="102"/>
    </location>
</feature>
<dbReference type="InterPro" id="IPR008278">
    <property type="entry name" value="4-PPantetheinyl_Trfase_dom"/>
</dbReference>
<accession>A0AAI9NX81</accession>
<comment type="similarity">
    <text evidence="1">Belongs to the P-Pant transferase superfamily. Gsp/Sfp/HetI/AcpT family.</text>
</comment>
<protein>
    <recommendedName>
        <fullName evidence="7">4'-phosphopantetheinyl transferase sfp</fullName>
    </recommendedName>
</protein>
<gene>
    <name evidence="5" type="ORF">COEU31_03030</name>
</gene>
<evidence type="ECO:0000259" key="4">
    <source>
        <dbReference type="Pfam" id="PF22624"/>
    </source>
</evidence>
<name>A0AAI9NX81_9FIRM</name>
<dbReference type="Proteomes" id="UP000660047">
    <property type="component" value="Unassembled WGS sequence"/>
</dbReference>
<evidence type="ECO:0008006" key="7">
    <source>
        <dbReference type="Google" id="ProtNLM"/>
    </source>
</evidence>
<dbReference type="InterPro" id="IPR037143">
    <property type="entry name" value="4-PPantetheinyl_Trfase_dom_sf"/>
</dbReference>
<dbReference type="Pfam" id="PF22624">
    <property type="entry name" value="AASDHPPT_N"/>
    <property type="match status" value="1"/>
</dbReference>
<evidence type="ECO:0000259" key="3">
    <source>
        <dbReference type="Pfam" id="PF01648"/>
    </source>
</evidence>
<dbReference type="EMBL" id="BLYL01000001">
    <property type="protein sequence ID" value="GFO93257.1"/>
    <property type="molecule type" value="Genomic_DNA"/>
</dbReference>
<evidence type="ECO:0000313" key="6">
    <source>
        <dbReference type="Proteomes" id="UP000660047"/>
    </source>
</evidence>
<feature type="domain" description="4'-phosphopantetheinyl transferase" evidence="3">
    <location>
        <begin position="109"/>
        <end position="181"/>
    </location>
</feature>
<dbReference type="GO" id="GO:0000287">
    <property type="term" value="F:magnesium ion binding"/>
    <property type="evidence" value="ECO:0007669"/>
    <property type="project" value="InterPro"/>
</dbReference>
<keyword evidence="2" id="KW-0808">Transferase</keyword>
<dbReference type="Pfam" id="PF01648">
    <property type="entry name" value="ACPS"/>
    <property type="match status" value="1"/>
</dbReference>
<dbReference type="SUPFAM" id="SSF56214">
    <property type="entry name" value="4'-phosphopantetheinyl transferase"/>
    <property type="match status" value="2"/>
</dbReference>
<organism evidence="5 6">
    <name type="scientific">Coprococcus eutactus</name>
    <dbReference type="NCBI Taxonomy" id="33043"/>
    <lineage>
        <taxon>Bacteria</taxon>
        <taxon>Bacillati</taxon>
        <taxon>Bacillota</taxon>
        <taxon>Clostridia</taxon>
        <taxon>Lachnospirales</taxon>
        <taxon>Lachnospiraceae</taxon>
        <taxon>Coprococcus</taxon>
    </lineage>
</organism>
<reference evidence="5" key="1">
    <citation type="submission" date="2020-06" db="EMBL/GenBank/DDBJ databases">
        <title>Characterization of fructooligosaccharide metabolism and fructooligosaccharide-degrading enzymes in human commensal butyrate producers.</title>
        <authorList>
            <person name="Tanno H."/>
            <person name="Fujii T."/>
            <person name="Hirano K."/>
            <person name="Maeno S."/>
            <person name="Tonozuka T."/>
            <person name="Sakamoto M."/>
            <person name="Ohkuma M."/>
            <person name="Tochio T."/>
            <person name="Endo A."/>
        </authorList>
    </citation>
    <scope>NUCLEOTIDE SEQUENCE</scope>
    <source>
        <strain evidence="5">JCM 31265</strain>
    </source>
</reference>
<dbReference type="GO" id="GO:0019878">
    <property type="term" value="P:lysine biosynthetic process via aminoadipic acid"/>
    <property type="evidence" value="ECO:0007669"/>
    <property type="project" value="TreeGrafter"/>
</dbReference>
<dbReference type="InterPro" id="IPR055066">
    <property type="entry name" value="AASDHPPT_N"/>
</dbReference>
<sequence>MDLNKSFNGYRAYIMDTGAFADDGIYGRCLDAVSEYRRCKVERLRRRDDRNASLAAGILLAHALRECAGIDERLVTYEKNKAGKPFIKDIQFSISHTEGCVAAAIGGEPCGIDVERVRRISDSIVNRLYSDEDKKCVMSCAHPEIYSTCVWTRREAYSKMTGTGILMKDEEQKMVMDNAHMEKKNIWLGNYAVCRAECDGRMHMDEIADPAHAEGDMNIDFIAAFCAASDGTFSPDIKMIDSADIVCYYV</sequence>
<proteinExistence type="inferred from homology"/>
<dbReference type="Gene3D" id="3.90.470.20">
    <property type="entry name" value="4'-phosphopantetheinyl transferase domain"/>
    <property type="match status" value="1"/>
</dbReference>
<evidence type="ECO:0000256" key="2">
    <source>
        <dbReference type="ARBA" id="ARBA00022679"/>
    </source>
</evidence>
<dbReference type="PANTHER" id="PTHR12215">
    <property type="entry name" value="PHOSPHOPANTETHEINE TRANSFERASE"/>
    <property type="match status" value="1"/>
</dbReference>
<evidence type="ECO:0000313" key="5">
    <source>
        <dbReference type="EMBL" id="GFO93257.1"/>
    </source>
</evidence>
<dbReference type="InterPro" id="IPR050559">
    <property type="entry name" value="P-Pant_transferase_sf"/>
</dbReference>
<dbReference type="GO" id="GO:0008897">
    <property type="term" value="F:holo-[acyl-carrier-protein] synthase activity"/>
    <property type="evidence" value="ECO:0007669"/>
    <property type="project" value="InterPro"/>
</dbReference>